<dbReference type="Pfam" id="PF12047">
    <property type="entry name" value="DNMT1-RFD"/>
    <property type="match status" value="1"/>
</dbReference>
<gene>
    <name evidence="8" type="ORF">E3N88_08855</name>
</gene>
<feature type="domain" description="Zinc finger PHD-type" evidence="7">
    <location>
        <begin position="353"/>
        <end position="419"/>
    </location>
</feature>
<evidence type="ECO:0000313" key="9">
    <source>
        <dbReference type="Proteomes" id="UP000326396"/>
    </source>
</evidence>
<evidence type="ECO:0000256" key="1">
    <source>
        <dbReference type="ARBA" id="ARBA00004123"/>
    </source>
</evidence>
<dbReference type="InterPro" id="IPR055198">
    <property type="entry name" value="NSD_PHD"/>
</dbReference>
<dbReference type="OrthoDB" id="21264at2759"/>
<keyword evidence="3" id="KW-0863">Zinc-finger</keyword>
<dbReference type="CDD" id="cd15566">
    <property type="entry name" value="PHD3_NSD"/>
    <property type="match status" value="1"/>
</dbReference>
<dbReference type="GO" id="GO:0008270">
    <property type="term" value="F:zinc ion binding"/>
    <property type="evidence" value="ECO:0007669"/>
    <property type="project" value="UniProtKB-KW"/>
</dbReference>
<proteinExistence type="predicted"/>
<dbReference type="PANTHER" id="PTHR46235:SF19">
    <property type="entry name" value="HISTONE-LYSINE N-METHYLTRANSFERASE CHROMATIN REGULATOR PHD FAMILY"/>
    <property type="match status" value="1"/>
</dbReference>
<dbReference type="Gene3D" id="3.30.40.10">
    <property type="entry name" value="Zinc/RING finger domain, C3HC4 (zinc finger)"/>
    <property type="match status" value="2"/>
</dbReference>
<evidence type="ECO:0000256" key="4">
    <source>
        <dbReference type="ARBA" id="ARBA00022833"/>
    </source>
</evidence>
<dbReference type="SMART" id="SM00249">
    <property type="entry name" value="PHD"/>
    <property type="match status" value="3"/>
</dbReference>
<dbReference type="CDD" id="cd15565">
    <property type="entry name" value="PHD2_NSD"/>
    <property type="match status" value="1"/>
</dbReference>
<comment type="caution">
    <text evidence="8">The sequence shown here is derived from an EMBL/GenBank/DDBJ whole genome shotgun (WGS) entry which is preliminary data.</text>
</comment>
<dbReference type="Pfam" id="PF26055">
    <property type="entry name" value="Mtase_EDM2"/>
    <property type="match status" value="1"/>
</dbReference>
<organism evidence="8 9">
    <name type="scientific">Mikania micrantha</name>
    <name type="common">bitter vine</name>
    <dbReference type="NCBI Taxonomy" id="192012"/>
    <lineage>
        <taxon>Eukaryota</taxon>
        <taxon>Viridiplantae</taxon>
        <taxon>Streptophyta</taxon>
        <taxon>Embryophyta</taxon>
        <taxon>Tracheophyta</taxon>
        <taxon>Spermatophyta</taxon>
        <taxon>Magnoliopsida</taxon>
        <taxon>eudicotyledons</taxon>
        <taxon>Gunneridae</taxon>
        <taxon>Pentapetalae</taxon>
        <taxon>asterids</taxon>
        <taxon>campanulids</taxon>
        <taxon>Asterales</taxon>
        <taxon>Asteraceae</taxon>
        <taxon>Asteroideae</taxon>
        <taxon>Heliantheae alliance</taxon>
        <taxon>Eupatorieae</taxon>
        <taxon>Mikania</taxon>
    </lineage>
</organism>
<evidence type="ECO:0000256" key="6">
    <source>
        <dbReference type="SAM" id="MobiDB-lite"/>
    </source>
</evidence>
<dbReference type="InterPro" id="IPR022702">
    <property type="entry name" value="Cytosine_MeTrfase1_RFD"/>
</dbReference>
<protein>
    <recommendedName>
        <fullName evidence="7">Zinc finger PHD-type domain-containing protein</fullName>
    </recommendedName>
</protein>
<evidence type="ECO:0000313" key="8">
    <source>
        <dbReference type="EMBL" id="KAD6454149.1"/>
    </source>
</evidence>
<feature type="domain" description="Zinc finger PHD-type" evidence="7">
    <location>
        <begin position="287"/>
        <end position="352"/>
    </location>
</feature>
<feature type="domain" description="Zinc finger PHD-type" evidence="7">
    <location>
        <begin position="226"/>
        <end position="282"/>
    </location>
</feature>
<keyword evidence="4" id="KW-0862">Zinc</keyword>
<dbReference type="PANTHER" id="PTHR46235">
    <property type="entry name" value="PHD FINGER-CONTAINING PROTEIN DDB_G0268158"/>
    <property type="match status" value="1"/>
</dbReference>
<dbReference type="InterPro" id="IPR001965">
    <property type="entry name" value="Znf_PHD"/>
</dbReference>
<dbReference type="Pfam" id="PF22908">
    <property type="entry name" value="PHD_NSD"/>
    <property type="match status" value="1"/>
</dbReference>
<dbReference type="InterPro" id="IPR058939">
    <property type="entry name" value="Mtase_EDM2"/>
</dbReference>
<keyword evidence="2" id="KW-0479">Metal-binding</keyword>
<keyword evidence="5" id="KW-0539">Nucleus</keyword>
<accession>A0A5N6PHF2</accession>
<sequence>MASSDEEDEIVLDSVTNYHFIDSCKVPVSFSVLPLHWNDHDDVIENGNASVALLGLADGGLQSVYTEVIGWKLELSYVMPEVYVLSKGKRWIKLQKPRNSYGDIIKSVLIVIRCLHFVKRNVRASRKDVSSYLMKSFSSYDFVEPEKCLYAHVPLIRSAVANDKDLAKSKYLEVFLMESENPGRREALHEDNQMSNKFKFIASDEDDETDGDFDDEDEDEELFDSVCAFCDNGGHVLLCDGQCLRSFHPTIKAGVETSCESLGFNNAAEYEAIATYLCYNCSHKKHQCFACGMLGSSDKTSAEVFQCASATCGHFYHPECVANLIHPSDETLANQLKSQIASREPFTCPIHKCHLCQNGENKDEYELQFAICRRCPKAYHRKCLPKKIAFEGSADGTIEQRAWDDLLPKRILMYCMKHKIIPRLKTPKRDHLLFPSIERKRNREGIRTNMMVQRRSNAFGNLKGPTTEKMPTVIERRHNTVAYSDTALVKGVSSTMHKKTSSIDNKKSISGNLEQPSDMVRSKQPYKDTQRERHFTIDNKIFISGNLEQPSDMVRSKQPYKDTQRERYFTFKPVKEAVVSSLPKVDADMKTRLLKLMEDSTSSYDLEEFINEKKRKCTYAIYAPQYGLDKTITIGKVEASVEAVKAALKILENKGRVEDAKAVCEPNVLYQLIKWKKRLRVFLAPFFHGARYTSFGRHFTKVDKLKEIVDRLHWYVEDGDMIVDFCCGSNDFSCFMKEKLDIMGKRCKFKNYDLITPKNAFNFEKRDWFSVPVEALPDGSRLVMGLNPPFGVHASLANKFIDHALKFKPKLIILIVPKETRRLDCKSPRYDLIWEERNMLSGKSFYLPGSVNIRDQPLDDWNVKPPPLSLWSRPDWTAKHSQLAKKHGHTHQKQYTSHHAYLDNVPRQSHAIPPNYENTNTISHKHDNIMVDMDMSDDPIPVNFSTNPPCTQPRYLGQHPGIGPPHDANTSVQHMQSGHRANYGYAGSCFYYDQPDYGHTAYPRPPNSSVNQQAQPDFASAGTTYPMHRHN</sequence>
<dbReference type="GO" id="GO:0005634">
    <property type="term" value="C:nucleus"/>
    <property type="evidence" value="ECO:0007669"/>
    <property type="project" value="UniProtKB-SubCell"/>
</dbReference>
<feature type="region of interest" description="Disordered" evidence="6">
    <location>
        <begin position="496"/>
        <end position="529"/>
    </location>
</feature>
<evidence type="ECO:0000259" key="7">
    <source>
        <dbReference type="SMART" id="SM00249"/>
    </source>
</evidence>
<evidence type="ECO:0000256" key="3">
    <source>
        <dbReference type="ARBA" id="ARBA00022771"/>
    </source>
</evidence>
<comment type="subcellular location">
    <subcellularLocation>
        <location evidence="1">Nucleus</location>
    </subcellularLocation>
</comment>
<dbReference type="Proteomes" id="UP000326396">
    <property type="component" value="Linkage Group LG12"/>
</dbReference>
<name>A0A5N6PHF2_9ASTR</name>
<dbReference type="InterPro" id="IPR013083">
    <property type="entry name" value="Znf_RING/FYVE/PHD"/>
</dbReference>
<keyword evidence="9" id="KW-1185">Reference proteome</keyword>
<dbReference type="EMBL" id="SZYD01000004">
    <property type="protein sequence ID" value="KAD6454149.1"/>
    <property type="molecule type" value="Genomic_DNA"/>
</dbReference>
<dbReference type="AlphaFoldDB" id="A0A5N6PHF2"/>
<evidence type="ECO:0000256" key="5">
    <source>
        <dbReference type="ARBA" id="ARBA00023242"/>
    </source>
</evidence>
<evidence type="ECO:0000256" key="2">
    <source>
        <dbReference type="ARBA" id="ARBA00022723"/>
    </source>
</evidence>
<reference evidence="8 9" key="1">
    <citation type="submission" date="2019-05" db="EMBL/GenBank/DDBJ databases">
        <title>Mikania micrantha, genome provides insights into the molecular mechanism of rapid growth.</title>
        <authorList>
            <person name="Liu B."/>
        </authorList>
    </citation>
    <scope>NUCLEOTIDE SEQUENCE [LARGE SCALE GENOMIC DNA]</scope>
    <source>
        <strain evidence="8">NLD-2019</strain>
        <tissue evidence="8">Leaf</tissue>
    </source>
</reference>
<feature type="region of interest" description="Disordered" evidence="6">
    <location>
        <begin position="1000"/>
        <end position="1031"/>
    </location>
</feature>